<dbReference type="Gene3D" id="3.30.70.3220">
    <property type="match status" value="1"/>
</dbReference>
<dbReference type="PANTHER" id="PTHR30081:SF1">
    <property type="entry name" value="PROTEIN TRANSLOCASE SUBUNIT SECD"/>
    <property type="match status" value="1"/>
</dbReference>
<evidence type="ECO:0000256" key="4">
    <source>
        <dbReference type="ARBA" id="ARBA00022927"/>
    </source>
</evidence>
<organism evidence="11 12">
    <name type="scientific">Microbacterium suwonense</name>
    <dbReference type="NCBI Taxonomy" id="683047"/>
    <lineage>
        <taxon>Bacteria</taxon>
        <taxon>Bacillati</taxon>
        <taxon>Actinomycetota</taxon>
        <taxon>Actinomycetes</taxon>
        <taxon>Micrococcales</taxon>
        <taxon>Microbacteriaceae</taxon>
        <taxon>Microbacterium</taxon>
    </lineage>
</organism>
<evidence type="ECO:0000256" key="9">
    <source>
        <dbReference type="SAM" id="Phobius"/>
    </source>
</evidence>
<accession>A0ABM8FS41</accession>
<dbReference type="Proteomes" id="UP001321543">
    <property type="component" value="Chromosome"/>
</dbReference>
<gene>
    <name evidence="11" type="ORF">GCM10025863_08520</name>
</gene>
<keyword evidence="12" id="KW-1185">Reference proteome</keyword>
<proteinExistence type="predicted"/>
<dbReference type="InterPro" id="IPR048631">
    <property type="entry name" value="SecD_1st"/>
</dbReference>
<evidence type="ECO:0000256" key="1">
    <source>
        <dbReference type="ARBA" id="ARBA00022448"/>
    </source>
</evidence>
<dbReference type="PANTHER" id="PTHR30081">
    <property type="entry name" value="PROTEIN-EXPORT MEMBRANE PROTEIN SEC"/>
    <property type="match status" value="1"/>
</dbReference>
<feature type="compositionally biased region" description="Low complexity" evidence="8">
    <location>
        <begin position="156"/>
        <end position="172"/>
    </location>
</feature>
<keyword evidence="4" id="KW-0653">Protein transport</keyword>
<name>A0ABM8FS41_9MICO</name>
<evidence type="ECO:0000313" key="12">
    <source>
        <dbReference type="Proteomes" id="UP001321543"/>
    </source>
</evidence>
<dbReference type="EMBL" id="AP027728">
    <property type="protein sequence ID" value="BDZ38238.1"/>
    <property type="molecule type" value="Genomic_DNA"/>
</dbReference>
<feature type="transmembrane region" description="Helical" evidence="9">
    <location>
        <begin position="12"/>
        <end position="35"/>
    </location>
</feature>
<keyword evidence="3 9" id="KW-0812">Transmembrane</keyword>
<evidence type="ECO:0000313" key="11">
    <source>
        <dbReference type="EMBL" id="BDZ38238.1"/>
    </source>
</evidence>
<keyword evidence="5 9" id="KW-1133">Transmembrane helix</keyword>
<protein>
    <recommendedName>
        <fullName evidence="10">Protein translocase subunit SecDF P1 domain-containing protein</fullName>
    </recommendedName>
</protein>
<dbReference type="Pfam" id="PF21760">
    <property type="entry name" value="SecD_1st"/>
    <property type="match status" value="1"/>
</dbReference>
<evidence type="ECO:0000256" key="7">
    <source>
        <dbReference type="ARBA" id="ARBA00023136"/>
    </source>
</evidence>
<reference evidence="12" key="1">
    <citation type="journal article" date="2019" name="Int. J. Syst. Evol. Microbiol.">
        <title>The Global Catalogue of Microorganisms (GCM) 10K type strain sequencing project: providing services to taxonomists for standard genome sequencing and annotation.</title>
        <authorList>
            <consortium name="The Broad Institute Genomics Platform"/>
            <consortium name="The Broad Institute Genome Sequencing Center for Infectious Disease"/>
            <person name="Wu L."/>
            <person name="Ma J."/>
        </authorList>
    </citation>
    <scope>NUCLEOTIDE SEQUENCE [LARGE SCALE GENOMIC DNA]</scope>
    <source>
        <strain evidence="12">NBRC 106310</strain>
    </source>
</reference>
<evidence type="ECO:0000256" key="5">
    <source>
        <dbReference type="ARBA" id="ARBA00022989"/>
    </source>
</evidence>
<feature type="region of interest" description="Disordered" evidence="8">
    <location>
        <begin position="143"/>
        <end position="172"/>
    </location>
</feature>
<keyword evidence="2" id="KW-1003">Cell membrane</keyword>
<evidence type="ECO:0000259" key="10">
    <source>
        <dbReference type="Pfam" id="PF21760"/>
    </source>
</evidence>
<keyword evidence="6" id="KW-0811">Translocation</keyword>
<evidence type="ECO:0000256" key="2">
    <source>
        <dbReference type="ARBA" id="ARBA00022475"/>
    </source>
</evidence>
<dbReference type="InterPro" id="IPR022813">
    <property type="entry name" value="SecD/SecF_arch_bac"/>
</dbReference>
<evidence type="ECO:0000256" key="6">
    <source>
        <dbReference type="ARBA" id="ARBA00023010"/>
    </source>
</evidence>
<feature type="domain" description="Protein translocase subunit SecDF P1" evidence="10">
    <location>
        <begin position="78"/>
        <end position="133"/>
    </location>
</feature>
<keyword evidence="7 9" id="KW-0472">Membrane</keyword>
<keyword evidence="1" id="KW-0813">Transport</keyword>
<sequence length="203" mass="21418">MASTSPTRHAWRVLLGLLIVTAVLFGINSLGVYVFKTDAGEPASSWAPELALDLQGGTQIILQATTPDGSAPSSDQLNQAASIIRQRVDASGVAEADITTEGGRNIVVQIPGPADKATRDRIQASAKLEFRAVLAATAPSTEFIGEDGKSTPYPTPAETLEATPTATPTDASDLAWVTPKLEAELMAFDCNAEQDENPRRTSR</sequence>
<evidence type="ECO:0000256" key="8">
    <source>
        <dbReference type="SAM" id="MobiDB-lite"/>
    </source>
</evidence>
<evidence type="ECO:0000256" key="3">
    <source>
        <dbReference type="ARBA" id="ARBA00022692"/>
    </source>
</evidence>